<dbReference type="CDD" id="cd00009">
    <property type="entry name" value="AAA"/>
    <property type="match status" value="1"/>
</dbReference>
<reference evidence="3" key="2">
    <citation type="journal article" date="2021" name="PeerJ">
        <title>Extensive microbial diversity within the chicken gut microbiome revealed by metagenomics and culture.</title>
        <authorList>
            <person name="Gilroy R."/>
            <person name="Ravi A."/>
            <person name="Getino M."/>
            <person name="Pursley I."/>
            <person name="Horton D.L."/>
            <person name="Alikhan N.F."/>
            <person name="Baker D."/>
            <person name="Gharbi K."/>
            <person name="Hall N."/>
            <person name="Watson M."/>
            <person name="Adriaenssens E.M."/>
            <person name="Foster-Nyarko E."/>
            <person name="Jarju S."/>
            <person name="Secka A."/>
            <person name="Antonio M."/>
            <person name="Oren A."/>
            <person name="Chaudhuri R.R."/>
            <person name="La Ragione R."/>
            <person name="Hildebrand F."/>
            <person name="Pallen M.J."/>
        </authorList>
    </citation>
    <scope>NUCLEOTIDE SEQUENCE</scope>
    <source>
        <strain evidence="3">13766</strain>
    </source>
</reference>
<dbReference type="InterPro" id="IPR045006">
    <property type="entry name" value="CHLI-like"/>
</dbReference>
<dbReference type="Gene3D" id="3.30.230.10">
    <property type="match status" value="1"/>
</dbReference>
<dbReference type="SUPFAM" id="SSF52540">
    <property type="entry name" value="P-loop containing nucleoside triphosphate hydrolases"/>
    <property type="match status" value="1"/>
</dbReference>
<protein>
    <submittedName>
        <fullName evidence="3">YifB family Mg chelatase-like AAA ATPase</fullName>
    </submittedName>
</protein>
<dbReference type="InterPro" id="IPR020568">
    <property type="entry name" value="Ribosomal_Su5_D2-typ_SF"/>
</dbReference>
<comment type="similarity">
    <text evidence="1">Belongs to the Mg-chelatase subunits D/I family. ComM subfamily.</text>
</comment>
<dbReference type="InterPro" id="IPR025158">
    <property type="entry name" value="Mg_chelat-rel_C"/>
</dbReference>
<accession>A0A9D1K6N5</accession>
<evidence type="ECO:0000313" key="4">
    <source>
        <dbReference type="Proteomes" id="UP000824140"/>
    </source>
</evidence>
<dbReference type="Pfam" id="PF13541">
    <property type="entry name" value="ChlI"/>
    <property type="match status" value="1"/>
</dbReference>
<dbReference type="EMBL" id="DVJN01000189">
    <property type="protein sequence ID" value="HIS93250.1"/>
    <property type="molecule type" value="Genomic_DNA"/>
</dbReference>
<dbReference type="Proteomes" id="UP000824140">
    <property type="component" value="Unassembled WGS sequence"/>
</dbReference>
<evidence type="ECO:0000259" key="2">
    <source>
        <dbReference type="SMART" id="SM00382"/>
    </source>
</evidence>
<proteinExistence type="inferred from homology"/>
<evidence type="ECO:0000256" key="1">
    <source>
        <dbReference type="ARBA" id="ARBA00006354"/>
    </source>
</evidence>
<sequence>MLHIVTSFGIAGIDSFPVRAEVNVSFGMPAFEIVGLPDTTVRESRERVKAAILNSGYKMPEERITVNLAPADRKKEGPSFDLPIAVGLLACKRDIPGAALNDVAFVGELSLNGALQPVRGVLPMTLAARALGLSAIVLPRANAMEVRCVDGIAILPAESLEQVVQHFAGKRPIEPLAPVPYSQLLAERAPSADFMHVKGQKAAKRALEIAAAGGHNVLLIGPPGSGKTLLARCIPSILPDMSFEEALEVTRIHSVSGTVPEAGLITERPFRSPHHTASQVSLVGGGSNAMPGEISKAHNGVLFLDELPEYARTVLETLRQPMEDGYVTITRANATASYPSAFMLVCSMNPCPCGNYGSKTKQCRCSPVEIRRYLNRVSGPLLDRIDLHVEVVSMEAHAIANAALEEPSSAIRARVVAARAIQSARYANTSIRSNARLDARSLAAHCHMSRTADALLAQACNAMGLSNRAATRVIKVARTIADLAGADEIQDAHLAEAVQYRSLDRKYWG</sequence>
<dbReference type="InterPro" id="IPR003593">
    <property type="entry name" value="AAA+_ATPase"/>
</dbReference>
<organism evidence="3 4">
    <name type="scientific">Candidatus Alectryocaccomicrobium excrementavium</name>
    <dbReference type="NCBI Taxonomy" id="2840668"/>
    <lineage>
        <taxon>Bacteria</taxon>
        <taxon>Bacillati</taxon>
        <taxon>Bacillota</taxon>
        <taxon>Clostridia</taxon>
        <taxon>Candidatus Alectryocaccomicrobium</taxon>
    </lineage>
</organism>
<dbReference type="Pfam" id="PF13335">
    <property type="entry name" value="Mg_chelatase_C"/>
    <property type="match status" value="1"/>
</dbReference>
<dbReference type="AlphaFoldDB" id="A0A9D1K6N5"/>
<dbReference type="InterPro" id="IPR027417">
    <property type="entry name" value="P-loop_NTPase"/>
</dbReference>
<evidence type="ECO:0000313" key="3">
    <source>
        <dbReference type="EMBL" id="HIS93250.1"/>
    </source>
</evidence>
<name>A0A9D1K6N5_9FIRM</name>
<dbReference type="InterPro" id="IPR014721">
    <property type="entry name" value="Ribsml_uS5_D2-typ_fold_subgr"/>
</dbReference>
<dbReference type="PANTHER" id="PTHR32039">
    <property type="entry name" value="MAGNESIUM-CHELATASE SUBUNIT CHLI"/>
    <property type="match status" value="1"/>
</dbReference>
<dbReference type="SUPFAM" id="SSF54211">
    <property type="entry name" value="Ribosomal protein S5 domain 2-like"/>
    <property type="match status" value="1"/>
</dbReference>
<gene>
    <name evidence="3" type="ORF">IAA84_09570</name>
</gene>
<dbReference type="InterPro" id="IPR000523">
    <property type="entry name" value="Mg_chelatse_chII-like_cat_dom"/>
</dbReference>
<dbReference type="PANTHER" id="PTHR32039:SF7">
    <property type="entry name" value="COMPETENCE PROTEIN COMM"/>
    <property type="match status" value="1"/>
</dbReference>
<comment type="caution">
    <text evidence="3">The sequence shown here is derived from an EMBL/GenBank/DDBJ whole genome shotgun (WGS) entry which is preliminary data.</text>
</comment>
<dbReference type="InterPro" id="IPR004482">
    <property type="entry name" value="Mg_chelat-rel"/>
</dbReference>
<dbReference type="SMART" id="SM00382">
    <property type="entry name" value="AAA"/>
    <property type="match status" value="1"/>
</dbReference>
<reference evidence="3" key="1">
    <citation type="submission" date="2020-10" db="EMBL/GenBank/DDBJ databases">
        <authorList>
            <person name="Gilroy R."/>
        </authorList>
    </citation>
    <scope>NUCLEOTIDE SEQUENCE</scope>
    <source>
        <strain evidence="3">13766</strain>
    </source>
</reference>
<dbReference type="NCBIfam" id="TIGR00368">
    <property type="entry name" value="YifB family Mg chelatase-like AAA ATPase"/>
    <property type="match status" value="1"/>
</dbReference>
<feature type="domain" description="AAA+ ATPase" evidence="2">
    <location>
        <begin position="213"/>
        <end position="395"/>
    </location>
</feature>
<dbReference type="Pfam" id="PF01078">
    <property type="entry name" value="Mg_chelatase"/>
    <property type="match status" value="1"/>
</dbReference>
<dbReference type="Gene3D" id="3.40.50.300">
    <property type="entry name" value="P-loop containing nucleotide triphosphate hydrolases"/>
    <property type="match status" value="1"/>
</dbReference>
<dbReference type="GO" id="GO:0005524">
    <property type="term" value="F:ATP binding"/>
    <property type="evidence" value="ECO:0007669"/>
    <property type="project" value="InterPro"/>
</dbReference>